<dbReference type="InterPro" id="IPR036265">
    <property type="entry name" value="HIT-like_sf"/>
</dbReference>
<dbReference type="Pfam" id="PF16268">
    <property type="entry name" value="DUF4921"/>
    <property type="match status" value="1"/>
</dbReference>
<dbReference type="InterPro" id="IPR032576">
    <property type="entry name" value="DUF4921"/>
</dbReference>
<accession>A0A1V1I2F0</accession>
<protein>
    <submittedName>
        <fullName evidence="5">Galactose-1-phosphate uridylyltransferase</fullName>
        <ecNumber evidence="5">2.7.7.12</ecNumber>
    </submittedName>
</protein>
<reference evidence="5 6" key="1">
    <citation type="submission" date="2014-04" db="EMBL/GenBank/DDBJ databases">
        <authorList>
            <person name="Hornung B.V."/>
        </authorList>
    </citation>
    <scope>NUCLEOTIDE SEQUENCE [LARGE SCALE GENOMIC DNA]</scope>
    <source>
        <strain evidence="5 6">CRIB</strain>
    </source>
</reference>
<keyword evidence="2" id="KW-0862">Zinc</keyword>
<proteinExistence type="predicted"/>
<dbReference type="PIRSF" id="PIRSF000808">
    <property type="entry name" value="GalT"/>
    <property type="match status" value="1"/>
</dbReference>
<dbReference type="GO" id="GO:0008108">
    <property type="term" value="F:UDP-glucose:hexose-1-phosphate uridylyltransferase activity"/>
    <property type="evidence" value="ECO:0007669"/>
    <property type="project" value="UniProtKB-EC"/>
</dbReference>
<feature type="binding site" evidence="2">
    <location>
        <position position="47"/>
    </location>
    <ligand>
        <name>Zn(2+)</name>
        <dbReference type="ChEBI" id="CHEBI:29105"/>
    </ligand>
</feature>
<keyword evidence="5" id="KW-0808">Transferase</keyword>
<feature type="binding site" evidence="3">
    <location>
        <position position="279"/>
    </location>
    <ligand>
        <name>Fe cation</name>
        <dbReference type="ChEBI" id="CHEBI:24875"/>
    </ligand>
</feature>
<evidence type="ECO:0000259" key="4">
    <source>
        <dbReference type="Pfam" id="PF16268"/>
    </source>
</evidence>
<feature type="binding site" evidence="2">
    <location>
        <position position="99"/>
    </location>
    <ligand>
        <name>Zn(2+)</name>
        <dbReference type="ChEBI" id="CHEBI:29105"/>
    </ligand>
</feature>
<dbReference type="SUPFAM" id="SSF54197">
    <property type="entry name" value="HIT-like"/>
    <property type="match status" value="2"/>
</dbReference>
<dbReference type="PANTHER" id="PTHR42763">
    <property type="entry name" value="ADP-GLUCOSE PHOSPHORYLASE"/>
    <property type="match status" value="1"/>
</dbReference>
<feature type="binding site" evidence="3">
    <location>
        <position position="168"/>
    </location>
    <ligand>
        <name>Fe cation</name>
        <dbReference type="ChEBI" id="CHEBI:24875"/>
    </ligand>
</feature>
<feature type="binding site" evidence="2">
    <location>
        <position position="150"/>
    </location>
    <ligand>
        <name>Zn(2+)</name>
        <dbReference type="ChEBI" id="CHEBI:29105"/>
    </ligand>
</feature>
<dbReference type="GO" id="GO:0008270">
    <property type="term" value="F:zinc ion binding"/>
    <property type="evidence" value="ECO:0007669"/>
    <property type="project" value="InterPro"/>
</dbReference>
<dbReference type="EMBL" id="LN555523">
    <property type="protein sequence ID" value="CED94388.1"/>
    <property type="molecule type" value="Genomic_DNA"/>
</dbReference>
<feature type="domain" description="DUF4921" evidence="4">
    <location>
        <begin position="106"/>
        <end position="312"/>
    </location>
</feature>
<dbReference type="AlphaFoldDB" id="A0A1V1I2F0"/>
<feature type="binding site" evidence="3">
    <location>
        <position position="281"/>
    </location>
    <ligand>
        <name>Fe cation</name>
        <dbReference type="ChEBI" id="CHEBI:24875"/>
    </ligand>
</feature>
<gene>
    <name evidence="5" type="ORF">CRIB_1781</name>
</gene>
<keyword evidence="5" id="KW-0548">Nucleotidyltransferase</keyword>
<comment type="cofactor">
    <cofactor evidence="2">
        <name>Zn(2+)</name>
        <dbReference type="ChEBI" id="CHEBI:29105"/>
    </cofactor>
    <text evidence="2">Binds 1 zinc ion per subunit.</text>
</comment>
<dbReference type="EC" id="2.7.7.12" evidence="5"/>
<evidence type="ECO:0000256" key="1">
    <source>
        <dbReference type="PIRSR" id="PIRSR000808-1"/>
    </source>
</evidence>
<evidence type="ECO:0000256" key="2">
    <source>
        <dbReference type="PIRSR" id="PIRSR000808-3"/>
    </source>
</evidence>
<dbReference type="RefSeq" id="WP_180701914.1">
    <property type="nucleotide sequence ID" value="NZ_CAOWGD010000016.1"/>
</dbReference>
<evidence type="ECO:0000256" key="3">
    <source>
        <dbReference type="PIRSR" id="PIRSR000808-4"/>
    </source>
</evidence>
<keyword evidence="3" id="KW-0408">Iron</keyword>
<feature type="binding site" evidence="3">
    <location>
        <position position="265"/>
    </location>
    <ligand>
        <name>Fe cation</name>
        <dbReference type="ChEBI" id="CHEBI:24875"/>
    </ligand>
</feature>
<dbReference type="InterPro" id="IPR001937">
    <property type="entry name" value="GalP_UDPtransf1"/>
</dbReference>
<keyword evidence="2" id="KW-0479">Metal-binding</keyword>
<dbReference type="GeneID" id="82205811"/>
<dbReference type="GO" id="GO:0006012">
    <property type="term" value="P:galactose metabolic process"/>
    <property type="evidence" value="ECO:0007669"/>
    <property type="project" value="InterPro"/>
</dbReference>
<dbReference type="KEGG" id="ril:CRIB_1781"/>
<keyword evidence="6" id="KW-1185">Reference proteome</keyword>
<comment type="cofactor">
    <cofactor evidence="3">
        <name>Fe cation</name>
        <dbReference type="ChEBI" id="CHEBI:24875"/>
    </cofactor>
    <text evidence="3">Binds 1 Fe cation per subunit.</text>
</comment>
<evidence type="ECO:0000313" key="5">
    <source>
        <dbReference type="EMBL" id="CED94388.1"/>
    </source>
</evidence>
<evidence type="ECO:0000313" key="6">
    <source>
        <dbReference type="Proteomes" id="UP000245622"/>
    </source>
</evidence>
<dbReference type="Proteomes" id="UP000245622">
    <property type="component" value="Chromosome 1"/>
</dbReference>
<name>A0A1V1I2F0_9FIRM</name>
<dbReference type="Gene3D" id="3.30.428.10">
    <property type="entry name" value="HIT-like"/>
    <property type="match status" value="2"/>
</dbReference>
<dbReference type="InterPro" id="IPR053177">
    <property type="entry name" value="ADP-glucose_phosphorylase"/>
</dbReference>
<feature type="active site" description="Tele-UMP-histidine intermediate" evidence="1">
    <location>
        <position position="152"/>
    </location>
</feature>
<sequence length="314" mass="37417">MKEIRIDDINNDIVIFAKDRAKRPMDKVISENEEEIIDEYNKDCPFCRGNEHYTPESRFKIEDENGWTVRSTDNKFPIVDKFQENIYGSHEVMIDTYRHNGNFYNMNEDEFYNMLLMYRDRYSNLIKDEKVQYVSIFKNYLRKAGASLNHPHSQIVSISIIPPDIERELYISKQYYIENKRYLYDDIINEEIREKDRVINNSERFLTVVPRSTKYTGEIRILFKKSIRFENTCNEDIKELSKILKNLFSNLFKVNGNSPFNIFIHSHPKNIKSDYFNVHIHIIPRQHSFGGFELGTGLYVSSIEPKEIADKIKF</sequence>
<feature type="binding site" evidence="2">
    <location>
        <position position="44"/>
    </location>
    <ligand>
        <name>Zn(2+)</name>
        <dbReference type="ChEBI" id="CHEBI:29105"/>
    </ligand>
</feature>
<dbReference type="PANTHER" id="PTHR42763:SF2">
    <property type="entry name" value="ADP-GLUCOSE PHOSPHORYLASE"/>
    <property type="match status" value="1"/>
</dbReference>
<organism evidence="5 6">
    <name type="scientific">Romboutsia ilealis</name>
    <dbReference type="NCBI Taxonomy" id="1115758"/>
    <lineage>
        <taxon>Bacteria</taxon>
        <taxon>Bacillati</taxon>
        <taxon>Bacillota</taxon>
        <taxon>Clostridia</taxon>
        <taxon>Peptostreptococcales</taxon>
        <taxon>Peptostreptococcaceae</taxon>
        <taxon>Romboutsia</taxon>
    </lineage>
</organism>